<dbReference type="PANTHER" id="PTHR42878">
    <property type="entry name" value="TWO-COMPONENT HISTIDINE KINASE"/>
    <property type="match status" value="1"/>
</dbReference>
<dbReference type="EMBL" id="QJKI01000034">
    <property type="protein sequence ID" value="PXX74069.1"/>
    <property type="molecule type" value="Genomic_DNA"/>
</dbReference>
<evidence type="ECO:0000259" key="15">
    <source>
        <dbReference type="PROSITE" id="PS50885"/>
    </source>
</evidence>
<dbReference type="GO" id="GO:0000156">
    <property type="term" value="F:phosphorelay response regulator activity"/>
    <property type="evidence" value="ECO:0007669"/>
    <property type="project" value="TreeGrafter"/>
</dbReference>
<dbReference type="CDD" id="cd00130">
    <property type="entry name" value="PAS"/>
    <property type="match status" value="1"/>
</dbReference>
<evidence type="ECO:0000256" key="11">
    <source>
        <dbReference type="ARBA" id="ARBA00023012"/>
    </source>
</evidence>
<evidence type="ECO:0000256" key="2">
    <source>
        <dbReference type="ARBA" id="ARBA00004141"/>
    </source>
</evidence>
<evidence type="ECO:0000256" key="3">
    <source>
        <dbReference type="ARBA" id="ARBA00012438"/>
    </source>
</evidence>
<evidence type="ECO:0000256" key="5">
    <source>
        <dbReference type="ARBA" id="ARBA00022679"/>
    </source>
</evidence>
<evidence type="ECO:0000256" key="1">
    <source>
        <dbReference type="ARBA" id="ARBA00000085"/>
    </source>
</evidence>
<keyword evidence="5" id="KW-0808">Transferase</keyword>
<dbReference type="Gene3D" id="3.30.565.10">
    <property type="entry name" value="Histidine kinase-like ATPase, C-terminal domain"/>
    <property type="match status" value="1"/>
</dbReference>
<gene>
    <name evidence="16" type="ORF">DFR34_13417</name>
</gene>
<keyword evidence="9" id="KW-0067">ATP-binding</keyword>
<dbReference type="AlphaFoldDB" id="A0A318KD13"/>
<keyword evidence="6 13" id="KW-0812">Transmembrane</keyword>
<dbReference type="SUPFAM" id="SSF158472">
    <property type="entry name" value="HAMP domain-like"/>
    <property type="match status" value="1"/>
</dbReference>
<keyword evidence="7" id="KW-0547">Nucleotide-binding</keyword>
<dbReference type="InterPro" id="IPR004358">
    <property type="entry name" value="Sig_transdc_His_kin-like_C"/>
</dbReference>
<dbReference type="InterPro" id="IPR036097">
    <property type="entry name" value="HisK_dim/P_sf"/>
</dbReference>
<keyword evidence="10 13" id="KW-1133">Transmembrane helix</keyword>
<dbReference type="InterPro" id="IPR036890">
    <property type="entry name" value="HATPase_C_sf"/>
</dbReference>
<comment type="subcellular location">
    <subcellularLocation>
        <location evidence="2">Membrane</location>
        <topology evidence="2">Multi-pass membrane protein</topology>
    </subcellularLocation>
</comment>
<keyword evidence="12 13" id="KW-0472">Membrane</keyword>
<dbReference type="SMART" id="SM00387">
    <property type="entry name" value="HATPase_c"/>
    <property type="match status" value="1"/>
</dbReference>
<dbReference type="CDD" id="cd00082">
    <property type="entry name" value="HisKA"/>
    <property type="match status" value="1"/>
</dbReference>
<evidence type="ECO:0000256" key="4">
    <source>
        <dbReference type="ARBA" id="ARBA00022553"/>
    </source>
</evidence>
<dbReference type="GO" id="GO:0005524">
    <property type="term" value="F:ATP binding"/>
    <property type="evidence" value="ECO:0007669"/>
    <property type="project" value="UniProtKB-KW"/>
</dbReference>
<evidence type="ECO:0000256" key="13">
    <source>
        <dbReference type="SAM" id="Phobius"/>
    </source>
</evidence>
<keyword evidence="17" id="KW-1185">Reference proteome</keyword>
<dbReference type="Pfam" id="PF00512">
    <property type="entry name" value="HisKA"/>
    <property type="match status" value="1"/>
</dbReference>
<organism evidence="16 17">
    <name type="scientific">Rivihabitans pingtungensis</name>
    <dbReference type="NCBI Taxonomy" id="1054498"/>
    <lineage>
        <taxon>Bacteria</taxon>
        <taxon>Pseudomonadati</taxon>
        <taxon>Pseudomonadota</taxon>
        <taxon>Betaproteobacteria</taxon>
        <taxon>Neisseriales</taxon>
        <taxon>Aquaspirillaceae</taxon>
        <taxon>Rivihabitans</taxon>
    </lineage>
</organism>
<dbReference type="PROSITE" id="PS50109">
    <property type="entry name" value="HIS_KIN"/>
    <property type="match status" value="1"/>
</dbReference>
<dbReference type="CDD" id="cd06225">
    <property type="entry name" value="HAMP"/>
    <property type="match status" value="1"/>
</dbReference>
<dbReference type="Pfam" id="PF00672">
    <property type="entry name" value="HAMP"/>
    <property type="match status" value="1"/>
</dbReference>
<dbReference type="InterPro" id="IPR005467">
    <property type="entry name" value="His_kinase_dom"/>
</dbReference>
<comment type="caution">
    <text evidence="16">The sequence shown here is derived from an EMBL/GenBank/DDBJ whole genome shotgun (WGS) entry which is preliminary data.</text>
</comment>
<accession>A0A318KD13</accession>
<dbReference type="PIRSF" id="PIRSF037532">
    <property type="entry name" value="STHK_NtrY"/>
    <property type="match status" value="1"/>
</dbReference>
<dbReference type="SMART" id="SM00304">
    <property type="entry name" value="HAMP"/>
    <property type="match status" value="1"/>
</dbReference>
<dbReference type="EC" id="2.7.13.3" evidence="3"/>
<dbReference type="GO" id="GO:0000155">
    <property type="term" value="F:phosphorelay sensor kinase activity"/>
    <property type="evidence" value="ECO:0007669"/>
    <property type="project" value="InterPro"/>
</dbReference>
<dbReference type="InterPro" id="IPR050351">
    <property type="entry name" value="BphY/WalK/GraS-like"/>
</dbReference>
<feature type="transmembrane region" description="Helical" evidence="13">
    <location>
        <begin position="275"/>
        <end position="298"/>
    </location>
</feature>
<evidence type="ECO:0000256" key="6">
    <source>
        <dbReference type="ARBA" id="ARBA00022692"/>
    </source>
</evidence>
<dbReference type="SUPFAM" id="SSF55785">
    <property type="entry name" value="PYP-like sensor domain (PAS domain)"/>
    <property type="match status" value="1"/>
</dbReference>
<dbReference type="InterPro" id="IPR017232">
    <property type="entry name" value="NtrY"/>
</dbReference>
<evidence type="ECO:0000256" key="7">
    <source>
        <dbReference type="ARBA" id="ARBA00022741"/>
    </source>
</evidence>
<evidence type="ECO:0000256" key="10">
    <source>
        <dbReference type="ARBA" id="ARBA00022989"/>
    </source>
</evidence>
<dbReference type="SMART" id="SM00091">
    <property type="entry name" value="PAS"/>
    <property type="match status" value="1"/>
</dbReference>
<dbReference type="Gene3D" id="1.10.287.130">
    <property type="match status" value="1"/>
</dbReference>
<dbReference type="Proteomes" id="UP000247555">
    <property type="component" value="Unassembled WGS sequence"/>
</dbReference>
<dbReference type="Pfam" id="PF02518">
    <property type="entry name" value="HATPase_c"/>
    <property type="match status" value="1"/>
</dbReference>
<dbReference type="InterPro" id="IPR000014">
    <property type="entry name" value="PAS"/>
</dbReference>
<dbReference type="PANTHER" id="PTHR42878:SF7">
    <property type="entry name" value="SENSOR HISTIDINE KINASE GLRK"/>
    <property type="match status" value="1"/>
</dbReference>
<dbReference type="PROSITE" id="PS50885">
    <property type="entry name" value="HAMP"/>
    <property type="match status" value="1"/>
</dbReference>
<comment type="catalytic activity">
    <reaction evidence="1">
        <text>ATP + protein L-histidine = ADP + protein N-phospho-L-histidine.</text>
        <dbReference type="EC" id="2.7.13.3"/>
    </reaction>
</comment>
<dbReference type="GO" id="GO:0016020">
    <property type="term" value="C:membrane"/>
    <property type="evidence" value="ECO:0007669"/>
    <property type="project" value="UniProtKB-SubCell"/>
</dbReference>
<evidence type="ECO:0000256" key="12">
    <source>
        <dbReference type="ARBA" id="ARBA00023136"/>
    </source>
</evidence>
<sequence>MRVWLASTALLGLILLYLLAISTGNTSRLAEYYWEIFSLTSLLTVGLIGFIGRQLWQIRQKIQAKVFGAKLTLRMVAMFALVAILPGILMFTVSVQFLTKSIESWFDVRVEAGLDRGLSLGRNALDYLLTDLDYKAQQVARELNGAPALSATLKLPALRNQLGVHEIAVFDRHGQLIAAAGEPGAGAEPPQAPSREVLERIANGQPFRTTETLAGRGMVLRVALPAYPLGFNNERLTVQLSQPAPRQIAEDAELVDATRSEYRQLALSREGLKRFYRLTLALTLVVTLLGAVSLGFYLSDRLSAPLGALADGTRAVTQGDYSRQHPIYSRDELGVLTAMFNRMTKQLAEARAQTDASRAELEANNAYLESILVNLSAGVVAFDGHWRLTAANVSAERILGVGIDELAEHPLPDWPRLAPRLSPLVDATLAHADDAPGDDWQAEVAMEGERLGQTLLARGVRLPEKTGHGFVMVFDDITDLSRAQRDAAWGEVAKRLAHEIRNPLTPIQLSAERLQMKLADKLAPNDADMLARATRTIVEQVNALKGMVEAFRDYARAPKTQLARLDLAHLMREVLALYESNPAVRASLPAQPLWIAGDATLLRQVLHNLLVNAQDAVLDAEQPMIHISAQQENDAVVISLEDNGPGFAAEILPRAFEPYVTSKAKGTGLGLAVVKKIIEEHHGSITVGNVTPHGARICVTLPCPEA</sequence>
<keyword evidence="4" id="KW-0597">Phosphoprotein</keyword>
<keyword evidence="8 16" id="KW-0418">Kinase</keyword>
<dbReference type="InterPro" id="IPR003660">
    <property type="entry name" value="HAMP_dom"/>
</dbReference>
<dbReference type="Gene3D" id="3.30.450.20">
    <property type="entry name" value="PAS domain"/>
    <property type="match status" value="1"/>
</dbReference>
<dbReference type="SUPFAM" id="SSF55874">
    <property type="entry name" value="ATPase domain of HSP90 chaperone/DNA topoisomerase II/histidine kinase"/>
    <property type="match status" value="1"/>
</dbReference>
<reference evidence="16 17" key="1">
    <citation type="submission" date="2018-05" db="EMBL/GenBank/DDBJ databases">
        <title>Genomic Encyclopedia of Type Strains, Phase IV (KMG-IV): sequencing the most valuable type-strain genomes for metagenomic binning, comparative biology and taxonomic classification.</title>
        <authorList>
            <person name="Goeker M."/>
        </authorList>
    </citation>
    <scope>NUCLEOTIDE SEQUENCE [LARGE SCALE GENOMIC DNA]</scope>
    <source>
        <strain evidence="16 17">DSM 29661</strain>
    </source>
</reference>
<feature type="transmembrane region" description="Helical" evidence="13">
    <location>
        <begin position="36"/>
        <end position="56"/>
    </location>
</feature>
<evidence type="ECO:0000256" key="8">
    <source>
        <dbReference type="ARBA" id="ARBA00022777"/>
    </source>
</evidence>
<feature type="transmembrane region" description="Helical" evidence="13">
    <location>
        <begin position="76"/>
        <end position="98"/>
    </location>
</feature>
<feature type="domain" description="HAMP" evidence="15">
    <location>
        <begin position="300"/>
        <end position="352"/>
    </location>
</feature>
<dbReference type="PRINTS" id="PR00344">
    <property type="entry name" value="BCTRLSENSOR"/>
</dbReference>
<evidence type="ECO:0000313" key="17">
    <source>
        <dbReference type="Proteomes" id="UP000247555"/>
    </source>
</evidence>
<dbReference type="SMART" id="SM00388">
    <property type="entry name" value="HisKA"/>
    <property type="match status" value="1"/>
</dbReference>
<dbReference type="GO" id="GO:0007234">
    <property type="term" value="P:osmosensory signaling via phosphorelay pathway"/>
    <property type="evidence" value="ECO:0007669"/>
    <property type="project" value="TreeGrafter"/>
</dbReference>
<keyword evidence="11" id="KW-0902">Two-component regulatory system</keyword>
<dbReference type="InterPro" id="IPR035965">
    <property type="entry name" value="PAS-like_dom_sf"/>
</dbReference>
<dbReference type="OrthoDB" id="9815750at2"/>
<evidence type="ECO:0000256" key="9">
    <source>
        <dbReference type="ARBA" id="ARBA00022840"/>
    </source>
</evidence>
<proteinExistence type="predicted"/>
<protein>
    <recommendedName>
        <fullName evidence="3">histidine kinase</fullName>
        <ecNumber evidence="3">2.7.13.3</ecNumber>
    </recommendedName>
</protein>
<name>A0A318KD13_9NEIS</name>
<dbReference type="InterPro" id="IPR003594">
    <property type="entry name" value="HATPase_dom"/>
</dbReference>
<dbReference type="GO" id="GO:0030295">
    <property type="term" value="F:protein kinase activator activity"/>
    <property type="evidence" value="ECO:0007669"/>
    <property type="project" value="TreeGrafter"/>
</dbReference>
<dbReference type="InterPro" id="IPR003661">
    <property type="entry name" value="HisK_dim/P_dom"/>
</dbReference>
<evidence type="ECO:0000313" key="16">
    <source>
        <dbReference type="EMBL" id="PXX74069.1"/>
    </source>
</evidence>
<dbReference type="SUPFAM" id="SSF47384">
    <property type="entry name" value="Homodimeric domain of signal transducing histidine kinase"/>
    <property type="match status" value="1"/>
</dbReference>
<feature type="domain" description="Histidine kinase" evidence="14">
    <location>
        <begin position="495"/>
        <end position="705"/>
    </location>
</feature>
<dbReference type="RefSeq" id="WP_110392139.1">
    <property type="nucleotide sequence ID" value="NZ_QJKI01000034.1"/>
</dbReference>
<evidence type="ECO:0000259" key="14">
    <source>
        <dbReference type="PROSITE" id="PS50109"/>
    </source>
</evidence>
<dbReference type="Gene3D" id="6.10.340.10">
    <property type="match status" value="1"/>
</dbReference>